<dbReference type="SUPFAM" id="SSF46929">
    <property type="entry name" value="DNA helicase RuvA subunit, C-terminal domain"/>
    <property type="match status" value="1"/>
</dbReference>
<protein>
    <recommendedName>
        <fullName evidence="6">Holliday junction branch migration complex subunit RuvA</fullName>
    </recommendedName>
</protein>
<dbReference type="Gene3D" id="1.10.8.10">
    <property type="entry name" value="DNA helicase RuvA subunit, C-terminal domain"/>
    <property type="match status" value="1"/>
</dbReference>
<dbReference type="InterPro" id="IPR013849">
    <property type="entry name" value="DNA_helicase_Holl-junc_RuvA_I"/>
</dbReference>
<sequence>MIGMLRGNVLAVESDSMLLDVNGIGFDIRMPKSDLSTLRANQSCSVHTVMNVSQDAVTLFGFSASGSKELFLQLQKASGIGPKVALSILSTLNPKQLIKAIADGDSAALARAPGLGKKGAQKIILELSGKVELPSATSSEQAEHRDAGSEQVVQGLISLGWQEKEARQAVRNVCEREHIEEPIGEQDISNILRMALTSLDKGR</sequence>
<dbReference type="InterPro" id="IPR003583">
    <property type="entry name" value="Hlx-hairpin-Hlx_DNA-bd_motif"/>
</dbReference>
<dbReference type="InterPro" id="IPR010994">
    <property type="entry name" value="RuvA_2-like"/>
</dbReference>
<keyword evidence="4 6" id="KW-0233">DNA recombination</keyword>
<dbReference type="GO" id="GO:0006281">
    <property type="term" value="P:DNA repair"/>
    <property type="evidence" value="ECO:0007669"/>
    <property type="project" value="UniProtKB-UniRule"/>
</dbReference>
<keyword evidence="5 6" id="KW-0234">DNA repair</keyword>
<feature type="domain" description="Helix-hairpin-helix DNA-binding motif class 1" evidence="7">
    <location>
        <begin position="107"/>
        <end position="126"/>
    </location>
</feature>
<dbReference type="GO" id="GO:0048476">
    <property type="term" value="C:Holliday junction resolvase complex"/>
    <property type="evidence" value="ECO:0007669"/>
    <property type="project" value="UniProtKB-UniRule"/>
</dbReference>
<feature type="region of interest" description="Domain III" evidence="6">
    <location>
        <begin position="150"/>
        <end position="203"/>
    </location>
</feature>
<comment type="caution">
    <text evidence="6">Lacks conserved residue(s) required for the propagation of feature annotation.</text>
</comment>
<dbReference type="Pfam" id="PF07499">
    <property type="entry name" value="RuvA_C"/>
    <property type="match status" value="1"/>
</dbReference>
<dbReference type="Pfam" id="PF14520">
    <property type="entry name" value="HHH_5"/>
    <property type="match status" value="1"/>
</dbReference>
<dbReference type="GO" id="GO:0016787">
    <property type="term" value="F:hydrolase activity"/>
    <property type="evidence" value="ECO:0007669"/>
    <property type="project" value="UniProtKB-KW"/>
</dbReference>
<dbReference type="GO" id="GO:0006310">
    <property type="term" value="P:DNA recombination"/>
    <property type="evidence" value="ECO:0007669"/>
    <property type="project" value="UniProtKB-UniRule"/>
</dbReference>
<dbReference type="NCBIfam" id="TIGR00084">
    <property type="entry name" value="ruvA"/>
    <property type="match status" value="1"/>
</dbReference>
<evidence type="ECO:0000256" key="3">
    <source>
        <dbReference type="ARBA" id="ARBA00023125"/>
    </source>
</evidence>
<keyword evidence="1 6" id="KW-0963">Cytoplasm</keyword>
<reference evidence="8" key="1">
    <citation type="submission" date="2023-07" db="EMBL/GenBank/DDBJ databases">
        <title>Bifidobacterium aquikefiriaerophilum sp. nov. and Bifidobacterium eccum sp. nov., isolated from water kefir.</title>
        <authorList>
            <person name="Breselge S."/>
            <person name="Bellassi P."/>
            <person name="Barcenilla C."/>
            <person name="Alvarez-Ordonez A."/>
            <person name="Morelli L."/>
            <person name="Cotter P.D."/>
        </authorList>
    </citation>
    <scope>NUCLEOTIDE SEQUENCE</scope>
    <source>
        <strain evidence="8">WK041_4_12</strain>
    </source>
</reference>
<gene>
    <name evidence="6 8" type="primary">ruvA</name>
    <name evidence="8" type="ORF">QN215_04510</name>
</gene>
<comment type="domain">
    <text evidence="6">Has three domains with a flexible linker between the domains II and III and assumes an 'L' shape. Domain III is highly mobile and contacts RuvB.</text>
</comment>
<dbReference type="CDD" id="cd14332">
    <property type="entry name" value="UBA_RuvA_C"/>
    <property type="match status" value="1"/>
</dbReference>
<dbReference type="RefSeq" id="WP_369344904.1">
    <property type="nucleotide sequence ID" value="NZ_CP129674.1"/>
</dbReference>
<dbReference type="SUPFAM" id="SSF47781">
    <property type="entry name" value="RuvA domain 2-like"/>
    <property type="match status" value="1"/>
</dbReference>
<dbReference type="GO" id="GO:0005524">
    <property type="term" value="F:ATP binding"/>
    <property type="evidence" value="ECO:0007669"/>
    <property type="project" value="InterPro"/>
</dbReference>
<keyword evidence="8" id="KW-0378">Hydrolase</keyword>
<dbReference type="InterPro" id="IPR036267">
    <property type="entry name" value="RuvA_C_sf"/>
</dbReference>
<dbReference type="GO" id="GO:0009378">
    <property type="term" value="F:four-way junction helicase activity"/>
    <property type="evidence" value="ECO:0007669"/>
    <property type="project" value="InterPro"/>
</dbReference>
<dbReference type="InterPro" id="IPR011114">
    <property type="entry name" value="RuvA_C"/>
</dbReference>
<dbReference type="Gene3D" id="1.10.150.20">
    <property type="entry name" value="5' to 3' exonuclease, C-terminal subdomain"/>
    <property type="match status" value="1"/>
</dbReference>
<feature type="domain" description="Helix-hairpin-helix DNA-binding motif class 1" evidence="7">
    <location>
        <begin position="72"/>
        <end position="91"/>
    </location>
</feature>
<accession>A0AB39U916</accession>
<dbReference type="GO" id="GO:0000400">
    <property type="term" value="F:four-way junction DNA binding"/>
    <property type="evidence" value="ECO:0007669"/>
    <property type="project" value="UniProtKB-UniRule"/>
</dbReference>
<name>A0AB39U916_9BIFI</name>
<evidence type="ECO:0000313" key="8">
    <source>
        <dbReference type="EMBL" id="XDS45369.1"/>
    </source>
</evidence>
<comment type="similarity">
    <text evidence="6">Belongs to the RuvA family.</text>
</comment>
<dbReference type="EMBL" id="CP129674">
    <property type="protein sequence ID" value="XDS45369.1"/>
    <property type="molecule type" value="Genomic_DNA"/>
</dbReference>
<evidence type="ECO:0000256" key="4">
    <source>
        <dbReference type="ARBA" id="ARBA00023172"/>
    </source>
</evidence>
<comment type="subunit">
    <text evidence="6">Homotetramer. Forms an RuvA(8)-RuvB(12)-Holliday junction (HJ) complex. HJ DNA is sandwiched between 2 RuvA tetramers; dsDNA enters through RuvA and exits via RuvB. An RuvB hexamer assembles on each DNA strand where it exits the tetramer. Each RuvB hexamer is contacted by two RuvA subunits (via domain III) on 2 adjacent RuvB subunits; this complex drives branch migration. In the full resolvosome a probable DNA-RuvA(4)-RuvB(12)-RuvC(2) complex forms which resolves the HJ.</text>
</comment>
<dbReference type="AlphaFoldDB" id="A0AB39U916"/>
<dbReference type="HAMAP" id="MF_00031">
    <property type="entry name" value="DNA_HJ_migration_RuvA"/>
    <property type="match status" value="1"/>
</dbReference>
<dbReference type="Gene3D" id="2.40.50.140">
    <property type="entry name" value="Nucleic acid-binding proteins"/>
    <property type="match status" value="1"/>
</dbReference>
<proteinExistence type="inferred from homology"/>
<evidence type="ECO:0000256" key="1">
    <source>
        <dbReference type="ARBA" id="ARBA00022490"/>
    </source>
</evidence>
<dbReference type="SMART" id="SM00278">
    <property type="entry name" value="HhH1"/>
    <property type="match status" value="2"/>
</dbReference>
<dbReference type="GO" id="GO:0009379">
    <property type="term" value="C:Holliday junction helicase complex"/>
    <property type="evidence" value="ECO:0007669"/>
    <property type="project" value="InterPro"/>
</dbReference>
<dbReference type="InterPro" id="IPR000085">
    <property type="entry name" value="RuvA"/>
</dbReference>
<keyword evidence="3 6" id="KW-0238">DNA-binding</keyword>
<comment type="function">
    <text evidence="6">The RuvA-RuvB-RuvC complex processes Holliday junction (HJ) DNA during genetic recombination and DNA repair, while the RuvA-RuvB complex plays an important role in the rescue of blocked DNA replication forks via replication fork reversal (RFR). RuvA specifically binds to HJ cruciform DNA, conferring on it an open structure. The RuvB hexamer acts as an ATP-dependent pump, pulling dsDNA into and through the RuvAB complex. HJ branch migration allows RuvC to scan DNA until it finds its consensus sequence, where it cleaves and resolves the cruciform DNA.</text>
</comment>
<evidence type="ECO:0000256" key="5">
    <source>
        <dbReference type="ARBA" id="ARBA00023204"/>
    </source>
</evidence>
<dbReference type="InterPro" id="IPR012340">
    <property type="entry name" value="NA-bd_OB-fold"/>
</dbReference>
<dbReference type="Pfam" id="PF01330">
    <property type="entry name" value="RuvA_N"/>
    <property type="match status" value="1"/>
</dbReference>
<comment type="subcellular location">
    <subcellularLocation>
        <location evidence="6">Cytoplasm</location>
    </subcellularLocation>
</comment>
<keyword evidence="2 6" id="KW-0227">DNA damage</keyword>
<dbReference type="SUPFAM" id="SSF50249">
    <property type="entry name" value="Nucleic acid-binding proteins"/>
    <property type="match status" value="1"/>
</dbReference>
<evidence type="ECO:0000256" key="6">
    <source>
        <dbReference type="HAMAP-Rule" id="MF_00031"/>
    </source>
</evidence>
<dbReference type="GO" id="GO:0005737">
    <property type="term" value="C:cytoplasm"/>
    <property type="evidence" value="ECO:0007669"/>
    <property type="project" value="UniProtKB-SubCell"/>
</dbReference>
<organism evidence="8">
    <name type="scientific">Bifidobacterium aquikefiricola</name>
    <dbReference type="NCBI Taxonomy" id="3059038"/>
    <lineage>
        <taxon>Bacteria</taxon>
        <taxon>Bacillati</taxon>
        <taxon>Actinomycetota</taxon>
        <taxon>Actinomycetes</taxon>
        <taxon>Bifidobacteriales</taxon>
        <taxon>Bifidobacteriaceae</taxon>
        <taxon>Bifidobacterium</taxon>
    </lineage>
</organism>
<evidence type="ECO:0000256" key="2">
    <source>
        <dbReference type="ARBA" id="ARBA00022763"/>
    </source>
</evidence>
<dbReference type="KEGG" id="baqk:QN215_04510"/>
<evidence type="ECO:0000259" key="7">
    <source>
        <dbReference type="SMART" id="SM00278"/>
    </source>
</evidence>